<gene>
    <name evidence="5" type="ORF">PSNMU_V1.4_AUG-EV-PASAV3_0001610</name>
</gene>
<dbReference type="GO" id="GO:0008897">
    <property type="term" value="F:holo-[acyl-carrier-protein] synthase activity"/>
    <property type="evidence" value="ECO:0007669"/>
    <property type="project" value="InterPro"/>
</dbReference>
<accession>A0A448YUC1</accession>
<sequence>MTKAPAALGAILCVALRLGILATLGERAVGFPMAAFLPRACRHGFGGRQASFYRAGTVAARMASNTTDVGAGVVGGGEILASKRPGSLPADLATWFDVSLPEGRCIGVKTANETACFPQSPPGTELEPDHWIRSFFHSDEIEFGMTLKQTRNSFWLGRLAMRMALGYPGYPIVRDYYGRPRLREGAFGSISHKKGRGVALASHSVADPGLPGAIFSGVGVDLEMTSRPGRPSLAKRVLTASERESLGGIPGIAADEEVLLRFSLKEAIYKAAHPLLCQYVGFQEAEVTPLPDGTASCSWLLESGADDRIAGLTAHWRTIDDGAYFLTSASVFARPDFEGCPLADE</sequence>
<dbReference type="OrthoDB" id="47193at2759"/>
<dbReference type="GO" id="GO:0005886">
    <property type="term" value="C:plasma membrane"/>
    <property type="evidence" value="ECO:0007669"/>
    <property type="project" value="TreeGrafter"/>
</dbReference>
<feature type="signal peptide" evidence="2">
    <location>
        <begin position="1"/>
        <end position="30"/>
    </location>
</feature>
<dbReference type="GO" id="GO:0009366">
    <property type="term" value="C:enterobactin synthetase complex"/>
    <property type="evidence" value="ECO:0007669"/>
    <property type="project" value="InterPro"/>
</dbReference>
<dbReference type="EMBL" id="CAACVS010000001">
    <property type="protein sequence ID" value="VEU33359.1"/>
    <property type="molecule type" value="Genomic_DNA"/>
</dbReference>
<dbReference type="Gene3D" id="3.90.470.20">
    <property type="entry name" value="4'-phosphopantetheinyl transferase domain"/>
    <property type="match status" value="1"/>
</dbReference>
<dbReference type="InterPro" id="IPR037143">
    <property type="entry name" value="4-PPantetheinyl_Trfase_dom_sf"/>
</dbReference>
<dbReference type="Pfam" id="PF01648">
    <property type="entry name" value="ACPS"/>
    <property type="match status" value="1"/>
</dbReference>
<evidence type="ECO:0000256" key="2">
    <source>
        <dbReference type="SAM" id="SignalP"/>
    </source>
</evidence>
<keyword evidence="1" id="KW-0808">Transferase</keyword>
<dbReference type="Pfam" id="PF17837">
    <property type="entry name" value="4PPT_N"/>
    <property type="match status" value="1"/>
</dbReference>
<dbReference type="Proteomes" id="UP000291116">
    <property type="component" value="Unassembled WGS sequence"/>
</dbReference>
<proteinExistence type="predicted"/>
<name>A0A448YUC1_9STRA</name>
<dbReference type="PANTHER" id="PTHR38096:SF1">
    <property type="entry name" value="ENTEROBACTIN SYNTHASE COMPONENT D"/>
    <property type="match status" value="1"/>
</dbReference>
<evidence type="ECO:0000313" key="6">
    <source>
        <dbReference type="Proteomes" id="UP000291116"/>
    </source>
</evidence>
<evidence type="ECO:0008006" key="7">
    <source>
        <dbReference type="Google" id="ProtNLM"/>
    </source>
</evidence>
<dbReference type="InterPro" id="IPR041354">
    <property type="entry name" value="4PPT_N"/>
</dbReference>
<dbReference type="InterPro" id="IPR003542">
    <property type="entry name" value="Enbac_synth_compD-like"/>
</dbReference>
<keyword evidence="2" id="KW-0732">Signal</keyword>
<evidence type="ECO:0000313" key="5">
    <source>
        <dbReference type="EMBL" id="VEU33359.1"/>
    </source>
</evidence>
<organism evidence="5 6">
    <name type="scientific">Pseudo-nitzschia multistriata</name>
    <dbReference type="NCBI Taxonomy" id="183589"/>
    <lineage>
        <taxon>Eukaryota</taxon>
        <taxon>Sar</taxon>
        <taxon>Stramenopiles</taxon>
        <taxon>Ochrophyta</taxon>
        <taxon>Bacillariophyta</taxon>
        <taxon>Bacillariophyceae</taxon>
        <taxon>Bacillariophycidae</taxon>
        <taxon>Bacillariales</taxon>
        <taxon>Bacillariaceae</taxon>
        <taxon>Pseudo-nitzschia</taxon>
    </lineage>
</organism>
<dbReference type="GO" id="GO:0009239">
    <property type="term" value="P:enterobactin biosynthetic process"/>
    <property type="evidence" value="ECO:0007669"/>
    <property type="project" value="InterPro"/>
</dbReference>
<keyword evidence="6" id="KW-1185">Reference proteome</keyword>
<dbReference type="GO" id="GO:0000287">
    <property type="term" value="F:magnesium ion binding"/>
    <property type="evidence" value="ECO:0007669"/>
    <property type="project" value="InterPro"/>
</dbReference>
<dbReference type="InterPro" id="IPR008278">
    <property type="entry name" value="4-PPantetheinyl_Trfase_dom"/>
</dbReference>
<evidence type="ECO:0000259" key="4">
    <source>
        <dbReference type="Pfam" id="PF17837"/>
    </source>
</evidence>
<reference evidence="5 6" key="1">
    <citation type="submission" date="2019-01" db="EMBL/GenBank/DDBJ databases">
        <authorList>
            <person name="Ferrante I. M."/>
        </authorList>
    </citation>
    <scope>NUCLEOTIDE SEQUENCE [LARGE SCALE GENOMIC DNA]</scope>
    <source>
        <strain evidence="5 6">B856</strain>
    </source>
</reference>
<dbReference type="AlphaFoldDB" id="A0A448YUC1"/>
<evidence type="ECO:0000259" key="3">
    <source>
        <dbReference type="Pfam" id="PF01648"/>
    </source>
</evidence>
<protein>
    <recommendedName>
        <fullName evidence="7">4'-phosphopantetheinyl transferase domain-containing protein</fullName>
    </recommendedName>
</protein>
<dbReference type="SUPFAM" id="SSF56214">
    <property type="entry name" value="4'-phosphopantetheinyl transferase"/>
    <property type="match status" value="1"/>
</dbReference>
<evidence type="ECO:0000256" key="1">
    <source>
        <dbReference type="ARBA" id="ARBA00022679"/>
    </source>
</evidence>
<feature type="chain" id="PRO_5019358693" description="4'-phosphopantetheinyl transferase domain-containing protein" evidence="2">
    <location>
        <begin position="31"/>
        <end position="345"/>
    </location>
</feature>
<feature type="domain" description="4'-phosphopantetheinyl transferase N-terminal" evidence="4">
    <location>
        <begin position="149"/>
        <end position="201"/>
    </location>
</feature>
<feature type="domain" description="4'-phosphopantetheinyl transferase" evidence="3">
    <location>
        <begin position="217"/>
        <end position="302"/>
    </location>
</feature>
<dbReference type="PANTHER" id="PTHR38096">
    <property type="entry name" value="ENTEROBACTIN SYNTHASE COMPONENT D"/>
    <property type="match status" value="1"/>
</dbReference>